<dbReference type="InterPro" id="IPR036318">
    <property type="entry name" value="FAD-bd_PCMH-like_sf"/>
</dbReference>
<dbReference type="PANTHER" id="PTHR46568">
    <property type="entry name" value="ALKYLDIHYDROXYACETONEPHOSPHATE SYNTHASE, PEROXISOMAL"/>
    <property type="match status" value="1"/>
</dbReference>
<dbReference type="SUPFAM" id="SSF56176">
    <property type="entry name" value="FAD-binding/transporter-associated domain-like"/>
    <property type="match status" value="1"/>
</dbReference>
<evidence type="ECO:0000313" key="9">
    <source>
        <dbReference type="EMBL" id="AXV09423.1"/>
    </source>
</evidence>
<comment type="similarity">
    <text evidence="1">Belongs to the FAD-binding oxidoreductase/transferase type 4 family.</text>
</comment>
<feature type="binding site" evidence="6">
    <location>
        <begin position="129"/>
        <end position="135"/>
    </location>
    <ligand>
        <name>FAD</name>
        <dbReference type="ChEBI" id="CHEBI:57692"/>
    </ligand>
</feature>
<dbReference type="PANTHER" id="PTHR46568:SF1">
    <property type="entry name" value="ALKYLDIHYDROXYACETONEPHOSPHATE SYNTHASE, PEROXISOMAL"/>
    <property type="match status" value="1"/>
</dbReference>
<feature type="site" description="Important for enzyme activity" evidence="7">
    <location>
        <position position="312"/>
    </location>
</feature>
<evidence type="ECO:0000313" key="10">
    <source>
        <dbReference type="Proteomes" id="UP000264006"/>
    </source>
</evidence>
<evidence type="ECO:0000256" key="3">
    <source>
        <dbReference type="ARBA" id="ARBA00022827"/>
    </source>
</evidence>
<dbReference type="Pfam" id="PF02913">
    <property type="entry name" value="FAD-oxidase_C"/>
    <property type="match status" value="1"/>
</dbReference>
<comment type="cofactor">
    <cofactor evidence="6">
        <name>FAD</name>
        <dbReference type="ChEBI" id="CHEBI:57692"/>
    </cofactor>
</comment>
<feature type="domain" description="FAD-binding PCMH-type" evidence="8">
    <location>
        <begin position="97"/>
        <end position="277"/>
    </location>
</feature>
<dbReference type="EMBL" id="CP031165">
    <property type="protein sequence ID" value="AXV09423.1"/>
    <property type="molecule type" value="Genomic_DNA"/>
</dbReference>
<evidence type="ECO:0000256" key="1">
    <source>
        <dbReference type="ARBA" id="ARBA00008000"/>
    </source>
</evidence>
<evidence type="ECO:0000256" key="2">
    <source>
        <dbReference type="ARBA" id="ARBA00022630"/>
    </source>
</evidence>
<accession>A0A346Y4M6</accession>
<dbReference type="PROSITE" id="PS51387">
    <property type="entry name" value="FAD_PCMH"/>
    <property type="match status" value="1"/>
</dbReference>
<dbReference type="Pfam" id="PF01565">
    <property type="entry name" value="FAD_binding_4"/>
    <property type="match status" value="1"/>
</dbReference>
<dbReference type="GO" id="GO:0008609">
    <property type="term" value="F:alkylglycerone-phosphate synthase activity"/>
    <property type="evidence" value="ECO:0007669"/>
    <property type="project" value="InterPro"/>
</dbReference>
<dbReference type="Proteomes" id="UP000264006">
    <property type="component" value="Chromosome"/>
</dbReference>
<protein>
    <submittedName>
        <fullName evidence="9">Alkylglycerone-Phosphate Synthase</fullName>
    </submittedName>
</protein>
<feature type="active site" description="Proton donor/acceptor" evidence="4">
    <location>
        <position position="454"/>
    </location>
</feature>
<reference evidence="9 10" key="1">
    <citation type="submission" date="2018-09" db="EMBL/GenBank/DDBJ databases">
        <title>Complete genome sequence of Euzebya sp. DY32-46 isolated from seawater of Pacific Ocean.</title>
        <authorList>
            <person name="Xu L."/>
            <person name="Wu Y.-H."/>
            <person name="Xu X.-W."/>
        </authorList>
    </citation>
    <scope>NUCLEOTIDE SEQUENCE [LARGE SCALE GENOMIC DNA]</scope>
    <source>
        <strain evidence="9 10">DY32-46</strain>
    </source>
</reference>
<keyword evidence="10" id="KW-1185">Reference proteome</keyword>
<name>A0A346Y4M6_9ACTN</name>
<organism evidence="9 10">
    <name type="scientific">Euzebya pacifica</name>
    <dbReference type="NCBI Taxonomy" id="1608957"/>
    <lineage>
        <taxon>Bacteria</taxon>
        <taxon>Bacillati</taxon>
        <taxon>Actinomycetota</taxon>
        <taxon>Nitriliruptoria</taxon>
        <taxon>Euzebyales</taxon>
    </lineage>
</organism>
<evidence type="ECO:0000259" key="8">
    <source>
        <dbReference type="PROSITE" id="PS51387"/>
    </source>
</evidence>
<dbReference type="AlphaFoldDB" id="A0A346Y4M6"/>
<feature type="binding site" evidence="6">
    <location>
        <begin position="261"/>
        <end position="267"/>
    </location>
    <ligand>
        <name>FAD</name>
        <dbReference type="ChEBI" id="CHEBI:57692"/>
    </ligand>
</feature>
<dbReference type="InterPro" id="IPR016169">
    <property type="entry name" value="FAD-bd_PCMH_sub2"/>
</dbReference>
<dbReference type="SUPFAM" id="SSF55103">
    <property type="entry name" value="FAD-linked oxidases, C-terminal domain"/>
    <property type="match status" value="1"/>
</dbReference>
<dbReference type="InterPro" id="IPR025650">
    <property type="entry name" value="Alkyl-DHAP_Synthase"/>
</dbReference>
<dbReference type="InterPro" id="IPR016164">
    <property type="entry name" value="FAD-linked_Oxase-like_C"/>
</dbReference>
<evidence type="ECO:0000256" key="5">
    <source>
        <dbReference type="PIRSR" id="PIRSR625650-2"/>
    </source>
</evidence>
<sequence>MYDESLPVPSPRDPTAWGTVGDALADAEHEAVGLMLSQRFGADTTWRSSDAPHELQAPRVHAPDPLAHLTSDVTEDRLLHAVGRSFTDMVALRETGVRHAPDLVARPRTPDEVEAVLGWCADAGIACIPFGGGTSVVGGVTAGVVDGPVVALQTRAMDRVLEVDTTSRAALVQAGATGPSLEAQLRPHDLTMRFFPQSFEMSTLGGWVATRAGGHYATRLTHIDDLVESIDAVTPNGRWSSRRLPGSGAGPSPDRMLLGSEGTLGVITSAWVRLQDQPVHRGGMSVTFDDFADALAALRPLVQSGLDPANCRVLDPGEAYLNGAGDGTRAVMVVGAESPAVPVDADLSAMAELLADHGGEVGTVRIRGRQLSTRDGDAADAWKQAFLRAPYLRDALVDHGMIIETFETAATWDRLGALVERVRAATASAVEEVCGQGIVTCRITHAYPDGAAPYFTVIAPGRRGARASQWAEVKQAASEVLLAEGGTITHHHAVGRDHRPWYDRQRPDLFATALGAVRAVTDPAGIMNPGVLLG</sequence>
<evidence type="ECO:0000256" key="6">
    <source>
        <dbReference type="PIRSR" id="PIRSR625650-3"/>
    </source>
</evidence>
<dbReference type="RefSeq" id="WP_216826249.1">
    <property type="nucleotide sequence ID" value="NZ_CP031165.1"/>
</dbReference>
<feature type="binding site" evidence="5">
    <location>
        <position position="393"/>
    </location>
    <ligand>
        <name>substrate</name>
    </ligand>
</feature>
<dbReference type="GO" id="GO:0008610">
    <property type="term" value="P:lipid biosynthetic process"/>
    <property type="evidence" value="ECO:0007669"/>
    <property type="project" value="InterPro"/>
</dbReference>
<keyword evidence="3 6" id="KW-0274">FAD</keyword>
<dbReference type="KEGG" id="euz:DVS28_a4762"/>
<proteinExistence type="inferred from homology"/>
<dbReference type="Gene3D" id="3.30.465.10">
    <property type="match status" value="1"/>
</dbReference>
<dbReference type="InterPro" id="IPR006094">
    <property type="entry name" value="Oxid_FAD_bind_N"/>
</dbReference>
<dbReference type="InterPro" id="IPR016166">
    <property type="entry name" value="FAD-bd_PCMH"/>
</dbReference>
<evidence type="ECO:0000256" key="4">
    <source>
        <dbReference type="PIRSR" id="PIRSR625650-1"/>
    </source>
</evidence>
<gene>
    <name evidence="9" type="ORF">DVS28_a4762</name>
</gene>
<evidence type="ECO:0000256" key="7">
    <source>
        <dbReference type="PIRSR" id="PIRSR625650-4"/>
    </source>
</evidence>
<dbReference type="InterPro" id="IPR004113">
    <property type="entry name" value="FAD-bd_oxidored_4_C"/>
</dbReference>
<keyword evidence="2" id="KW-0285">Flavoprotein</keyword>
<dbReference type="Gene3D" id="3.30.300.330">
    <property type="match status" value="1"/>
</dbReference>
<dbReference type="GO" id="GO:0071949">
    <property type="term" value="F:FAD binding"/>
    <property type="evidence" value="ECO:0007669"/>
    <property type="project" value="InterPro"/>
</dbReference>